<evidence type="ECO:0000256" key="2">
    <source>
        <dbReference type="SAM" id="Coils"/>
    </source>
</evidence>
<name>A0A4Z1HV21_9HELO</name>
<proteinExistence type="predicted"/>
<dbReference type="GO" id="GO:0008270">
    <property type="term" value="F:zinc ion binding"/>
    <property type="evidence" value="ECO:0007669"/>
    <property type="project" value="UniProtKB-KW"/>
</dbReference>
<dbReference type="Proteomes" id="UP000297527">
    <property type="component" value="Unassembled WGS sequence"/>
</dbReference>
<feature type="coiled-coil region" evidence="2">
    <location>
        <begin position="346"/>
        <end position="373"/>
    </location>
</feature>
<feature type="domain" description="C2H2-type" evidence="4">
    <location>
        <begin position="667"/>
        <end position="694"/>
    </location>
</feature>
<keyword evidence="1" id="KW-0479">Metal-binding</keyword>
<dbReference type="InterPro" id="IPR013087">
    <property type="entry name" value="Znf_C2H2_type"/>
</dbReference>
<dbReference type="PROSITE" id="PS00028">
    <property type="entry name" value="ZINC_FINGER_C2H2_1"/>
    <property type="match status" value="1"/>
</dbReference>
<evidence type="ECO:0000313" key="6">
    <source>
        <dbReference type="Proteomes" id="UP000297527"/>
    </source>
</evidence>
<feature type="region of interest" description="Disordered" evidence="3">
    <location>
        <begin position="289"/>
        <end position="312"/>
    </location>
</feature>
<evidence type="ECO:0000256" key="1">
    <source>
        <dbReference type="PROSITE-ProRule" id="PRU00042"/>
    </source>
</evidence>
<keyword evidence="1" id="KW-0862">Zinc</keyword>
<feature type="region of interest" description="Disordered" evidence="3">
    <location>
        <begin position="725"/>
        <end position="780"/>
    </location>
</feature>
<keyword evidence="6" id="KW-1185">Reference proteome</keyword>
<evidence type="ECO:0000256" key="3">
    <source>
        <dbReference type="SAM" id="MobiDB-lite"/>
    </source>
</evidence>
<comment type="caution">
    <text evidence="5">The sequence shown here is derived from an EMBL/GenBank/DDBJ whole genome shotgun (WGS) entry which is preliminary data.</text>
</comment>
<keyword evidence="2" id="KW-0175">Coiled coil</keyword>
<protein>
    <recommendedName>
        <fullName evidence="4">C2H2-type domain-containing protein</fullName>
    </recommendedName>
</protein>
<feature type="compositionally biased region" description="Polar residues" evidence="3">
    <location>
        <begin position="289"/>
        <end position="302"/>
    </location>
</feature>
<evidence type="ECO:0000313" key="5">
    <source>
        <dbReference type="EMBL" id="TGO50962.1"/>
    </source>
</evidence>
<sequence>MKTWFQRGVEITASIGRRNKMGRDARTSRFEDIEMGDISGVTSANVRRGVVVVALPEQARASGLFAEKCCTYEADFIRKITSSNGVHRSRYLSALDLHMQTLPRKWENLDEVSNFGTHETTCSATSWQVKKFYHQKEAKPNQSNLKPATTEFCVMDRSILPRIYGPSFDVNIQDFSAAGDLHANLLLEDNKRDSIHQILSKIGKCVLVDIFQLYYPYRVKVPATNVIPRLLRSPKIHNIPKHITSNTKSIPPQKQRRKLELQRPQLTSTLKSAKHQPLNDRLPTKAKLSNVQPKISHLSKTPSIDGESDDEITEPTQKYIEEVISKNQESYKKLLKEKEAEITAIREYWDCDLRELHEKIEKLQQRNWNWKLRLRFEVTSIKEAQVKYLPRQDVDIAMNKIRLELETMTQKQDFSSRLSSKEWFGGDLDHLDHLVNSAFASPEESIDGKLRLKRLALRIGSSAVLSLLTITALRDWVFLTDFPRVELGSLSLIEAYRSIAFSQKLKSDSIITDDTYTFEFLLNETYANKPFDESEVPEGFWLQFSIGAYKSKSWVTQDERVGALVQTRNFLSSVNDDWICDYQKNLYLSINRAHNPEIMLSHSRDLRILTRESRTDSQNLEQDAFQPEEPGTFEVAYNNSITIDKISEPMRNIPQLPLQLSDLSSEHMCKICKRNFEKNQGLRVHQRNKTCRRCKACRKVWPTIVALKEHTSKNHNEEIENFASSTGDHVEPQPAAIPVSQRETKSNVAIEEGIRDESDIEKNDIEENNLEENDIEKKNL</sequence>
<dbReference type="AlphaFoldDB" id="A0A4Z1HV21"/>
<gene>
    <name evidence="5" type="ORF">BCON_0172g00190</name>
</gene>
<dbReference type="PROSITE" id="PS50157">
    <property type="entry name" value="ZINC_FINGER_C2H2_2"/>
    <property type="match status" value="1"/>
</dbReference>
<keyword evidence="1" id="KW-0863">Zinc-finger</keyword>
<reference evidence="5 6" key="1">
    <citation type="submission" date="2017-12" db="EMBL/GenBank/DDBJ databases">
        <title>Comparative genomics of Botrytis spp.</title>
        <authorList>
            <person name="Valero-Jimenez C.A."/>
            <person name="Tapia P."/>
            <person name="Veloso J."/>
            <person name="Silva-Moreno E."/>
            <person name="Staats M."/>
            <person name="Valdes J.H."/>
            <person name="Van Kan J.A.L."/>
        </authorList>
    </citation>
    <scope>NUCLEOTIDE SEQUENCE [LARGE SCALE GENOMIC DNA]</scope>
    <source>
        <strain evidence="5 6">MUCL11595</strain>
    </source>
</reference>
<feature type="compositionally biased region" description="Basic and acidic residues" evidence="3">
    <location>
        <begin position="752"/>
        <end position="765"/>
    </location>
</feature>
<accession>A0A4Z1HV21</accession>
<dbReference type="OrthoDB" id="303107at2759"/>
<evidence type="ECO:0000259" key="4">
    <source>
        <dbReference type="PROSITE" id="PS50157"/>
    </source>
</evidence>
<organism evidence="5 6">
    <name type="scientific">Botryotinia convoluta</name>
    <dbReference type="NCBI Taxonomy" id="54673"/>
    <lineage>
        <taxon>Eukaryota</taxon>
        <taxon>Fungi</taxon>
        <taxon>Dikarya</taxon>
        <taxon>Ascomycota</taxon>
        <taxon>Pezizomycotina</taxon>
        <taxon>Leotiomycetes</taxon>
        <taxon>Helotiales</taxon>
        <taxon>Sclerotiniaceae</taxon>
        <taxon>Botryotinia</taxon>
    </lineage>
</organism>
<dbReference type="EMBL" id="PQXN01000172">
    <property type="protein sequence ID" value="TGO50962.1"/>
    <property type="molecule type" value="Genomic_DNA"/>
</dbReference>
<dbReference type="Pfam" id="PF13912">
    <property type="entry name" value="zf-C2H2_6"/>
    <property type="match status" value="1"/>
</dbReference>